<dbReference type="AlphaFoldDB" id="A0A1I6FAF0"/>
<organism evidence="1 2">
    <name type="scientific">Lentzea waywayandensis</name>
    <dbReference type="NCBI Taxonomy" id="84724"/>
    <lineage>
        <taxon>Bacteria</taxon>
        <taxon>Bacillati</taxon>
        <taxon>Actinomycetota</taxon>
        <taxon>Actinomycetes</taxon>
        <taxon>Pseudonocardiales</taxon>
        <taxon>Pseudonocardiaceae</taxon>
        <taxon>Lentzea</taxon>
    </lineage>
</organism>
<sequence>MGSLELDSVHTVHAHVEPANRASARVLEKAGFTRFESTGEPIGYQRMVS</sequence>
<dbReference type="EMBL" id="FOYL01000010">
    <property type="protein sequence ID" value="SFR26747.1"/>
    <property type="molecule type" value="Genomic_DNA"/>
</dbReference>
<dbReference type="Proteomes" id="UP000198583">
    <property type="component" value="Unassembled WGS sequence"/>
</dbReference>
<dbReference type="SUPFAM" id="SSF55729">
    <property type="entry name" value="Acyl-CoA N-acyltransferases (Nat)"/>
    <property type="match status" value="1"/>
</dbReference>
<dbReference type="STRING" id="84724.SAMN04488564_110140"/>
<accession>A0A1I6FAF0</accession>
<dbReference type="InterPro" id="IPR016181">
    <property type="entry name" value="Acyl_CoA_acyltransferase"/>
</dbReference>
<evidence type="ECO:0000313" key="2">
    <source>
        <dbReference type="Proteomes" id="UP000198583"/>
    </source>
</evidence>
<gene>
    <name evidence="1" type="ORF">SAMN04488564_110140</name>
</gene>
<reference evidence="2" key="1">
    <citation type="submission" date="2016-10" db="EMBL/GenBank/DDBJ databases">
        <authorList>
            <person name="Varghese N."/>
            <person name="Submissions S."/>
        </authorList>
    </citation>
    <scope>NUCLEOTIDE SEQUENCE [LARGE SCALE GENOMIC DNA]</scope>
    <source>
        <strain evidence="2">DSM 44232</strain>
    </source>
</reference>
<dbReference type="Gene3D" id="3.40.630.30">
    <property type="match status" value="1"/>
</dbReference>
<evidence type="ECO:0000313" key="1">
    <source>
        <dbReference type="EMBL" id="SFR26747.1"/>
    </source>
</evidence>
<dbReference type="RefSeq" id="WP_177320711.1">
    <property type="nucleotide sequence ID" value="NZ_FOYL01000010.1"/>
</dbReference>
<protein>
    <recommendedName>
        <fullName evidence="3">Acetyltransferase (GNAT) domain-containing protein</fullName>
    </recommendedName>
</protein>
<evidence type="ECO:0008006" key="3">
    <source>
        <dbReference type="Google" id="ProtNLM"/>
    </source>
</evidence>
<name>A0A1I6FAF0_9PSEU</name>
<keyword evidence="2" id="KW-1185">Reference proteome</keyword>
<proteinExistence type="predicted"/>